<dbReference type="InParanoid" id="A0LQ29"/>
<proteinExistence type="predicted"/>
<evidence type="ECO:0000313" key="1">
    <source>
        <dbReference type="EMBL" id="ABK19531.1"/>
    </source>
</evidence>
<evidence type="ECO:0000313" key="2">
    <source>
        <dbReference type="Proteomes" id="UP000001784"/>
    </source>
</evidence>
<reference evidence="1 2" key="1">
    <citation type="submission" date="2006-10" db="EMBL/GenBank/DDBJ databases">
        <title>Complete sequence of Syntrophobacter fumaroxidans MPOB.</title>
        <authorList>
            <consortium name="US DOE Joint Genome Institute"/>
            <person name="Copeland A."/>
            <person name="Lucas S."/>
            <person name="Lapidus A."/>
            <person name="Barry K."/>
            <person name="Detter J.C."/>
            <person name="Glavina del Rio T."/>
            <person name="Hammon N."/>
            <person name="Israni S."/>
            <person name="Pitluck S."/>
            <person name="Goltsman E.G."/>
            <person name="Martinez M."/>
            <person name="Schmutz J."/>
            <person name="Larimer F."/>
            <person name="Land M."/>
            <person name="Hauser L."/>
            <person name="Kyrpides N."/>
            <person name="Kim E."/>
            <person name="Boone D.R."/>
            <person name="Brockman F."/>
            <person name="Culley D."/>
            <person name="Ferry J."/>
            <person name="Gunsalus R."/>
            <person name="McInerney M.J."/>
            <person name="Morrison M."/>
            <person name="Plugge C."/>
            <person name="Rohlin L."/>
            <person name="Scholten J."/>
            <person name="Sieber J."/>
            <person name="Stams A.J.M."/>
            <person name="Worm P."/>
            <person name="Henstra A.M."/>
            <person name="Richardson P."/>
        </authorList>
    </citation>
    <scope>NUCLEOTIDE SEQUENCE [LARGE SCALE GENOMIC DNA]</scope>
    <source>
        <strain evidence="2">DSM 10017 / MPOB</strain>
    </source>
</reference>
<sequence length="196" mass="21857">MPSHGRPPPTIFKSPGALSKTLSAEDALVRQTTAEYLEQAFGWESVYACNNEDFGLDGLSGRKSYREAVLTRTPRTKIEELNPGLPITAYEESLAVFDLLKRPDLTPGGIRRIKGVAVDLLETLKAEKLRIKHWRDKKSTRDAVRLTIRDYLRSGGTGLPETYSEAEVRDRTEAVFVHVFRACPTVPSPYYAGMAS</sequence>
<dbReference type="eggNOG" id="COG0610">
    <property type="taxonomic scope" value="Bacteria"/>
</dbReference>
<name>A0LQ29_SYNFM</name>
<dbReference type="EMBL" id="CP000478">
    <property type="protein sequence ID" value="ABK19531.1"/>
    <property type="molecule type" value="Genomic_DNA"/>
</dbReference>
<dbReference type="REBASE" id="13799">
    <property type="entry name" value="SfuMORF3862P"/>
</dbReference>
<dbReference type="Proteomes" id="UP000001784">
    <property type="component" value="Chromosome"/>
</dbReference>
<dbReference type="KEGG" id="sfu:Sfum_3862"/>
<protein>
    <submittedName>
        <fullName evidence="1">Uncharacterized protein</fullName>
    </submittedName>
</protein>
<organism evidence="1 2">
    <name type="scientific">Syntrophobacter fumaroxidans (strain DSM 10017 / MPOB)</name>
    <dbReference type="NCBI Taxonomy" id="335543"/>
    <lineage>
        <taxon>Bacteria</taxon>
        <taxon>Pseudomonadati</taxon>
        <taxon>Thermodesulfobacteriota</taxon>
        <taxon>Syntrophobacteria</taxon>
        <taxon>Syntrophobacterales</taxon>
        <taxon>Syntrophobacteraceae</taxon>
        <taxon>Syntrophobacter</taxon>
    </lineage>
</organism>
<accession>A0LQ29</accession>
<gene>
    <name evidence="1" type="ordered locus">Sfum_3862</name>
</gene>
<dbReference type="AlphaFoldDB" id="A0LQ29"/>
<dbReference type="HOGENOM" id="CLU_1389625_0_0_7"/>
<dbReference type="STRING" id="335543.Sfum_3862"/>
<keyword evidence="2" id="KW-1185">Reference proteome</keyword>